<organism evidence="1 2">
    <name type="scientific">Paenibacillus catalpae</name>
    <dbReference type="NCBI Taxonomy" id="1045775"/>
    <lineage>
        <taxon>Bacteria</taxon>
        <taxon>Bacillati</taxon>
        <taxon>Bacillota</taxon>
        <taxon>Bacilli</taxon>
        <taxon>Bacillales</taxon>
        <taxon>Paenibacillaceae</taxon>
        <taxon>Paenibacillus</taxon>
    </lineage>
</organism>
<keyword evidence="2" id="KW-1185">Reference proteome</keyword>
<proteinExistence type="predicted"/>
<accession>A0A1I1TX51</accession>
<name>A0A1I1TX51_9BACL</name>
<dbReference type="RefSeq" id="WP_091181111.1">
    <property type="nucleotide sequence ID" value="NZ_FOMT01000001.1"/>
</dbReference>
<evidence type="ECO:0000313" key="1">
    <source>
        <dbReference type="EMBL" id="SFD63099.1"/>
    </source>
</evidence>
<protein>
    <submittedName>
        <fullName evidence="1">Uncharacterized protein</fullName>
    </submittedName>
</protein>
<reference evidence="2" key="1">
    <citation type="submission" date="2016-10" db="EMBL/GenBank/DDBJ databases">
        <authorList>
            <person name="Varghese N."/>
            <person name="Submissions S."/>
        </authorList>
    </citation>
    <scope>NUCLEOTIDE SEQUENCE [LARGE SCALE GENOMIC DNA]</scope>
    <source>
        <strain evidence="2">CGMCC 1.10784</strain>
    </source>
</reference>
<dbReference type="AlphaFoldDB" id="A0A1I1TX51"/>
<dbReference type="Proteomes" id="UP000198855">
    <property type="component" value="Unassembled WGS sequence"/>
</dbReference>
<gene>
    <name evidence="1" type="ORF">SAMN05216378_0737</name>
</gene>
<dbReference type="EMBL" id="FOMT01000001">
    <property type="protein sequence ID" value="SFD63099.1"/>
    <property type="molecule type" value="Genomic_DNA"/>
</dbReference>
<dbReference type="OrthoDB" id="2597183at2"/>
<evidence type="ECO:0000313" key="2">
    <source>
        <dbReference type="Proteomes" id="UP000198855"/>
    </source>
</evidence>
<sequence>MRRTGISIVIAICLTFLNPLLPQLNAKMSVISPEDMIGKSFYIVVGIIKNRDYTEQHREVTILIDTVLKGEIDQNQIVPRFVHMHMLMFFGGNLF</sequence>